<evidence type="ECO:0000313" key="1">
    <source>
        <dbReference type="EMBL" id="KAL2061999.1"/>
    </source>
</evidence>
<sequence length="10" mass="1184">DKIFLKPKVP</sequence>
<accession>A0ABR4BY66</accession>
<reference evidence="1 2" key="1">
    <citation type="journal article" date="2024" name="Commun. Biol.">
        <title>Comparative genomic analysis of thermophilic fungi reveals convergent evolutionary adaptations and gene losses.</title>
        <authorList>
            <person name="Steindorff A.S."/>
            <person name="Aguilar-Pontes M.V."/>
            <person name="Robinson A.J."/>
            <person name="Andreopoulos B."/>
            <person name="LaButti K."/>
            <person name="Kuo A."/>
            <person name="Mondo S."/>
            <person name="Riley R."/>
            <person name="Otillar R."/>
            <person name="Haridas S."/>
            <person name="Lipzen A."/>
            <person name="Grimwood J."/>
            <person name="Schmutz J."/>
            <person name="Clum A."/>
            <person name="Reid I.D."/>
            <person name="Moisan M.C."/>
            <person name="Butler G."/>
            <person name="Nguyen T.T.M."/>
            <person name="Dewar K."/>
            <person name="Conant G."/>
            <person name="Drula E."/>
            <person name="Henrissat B."/>
            <person name="Hansel C."/>
            <person name="Singer S."/>
            <person name="Hutchinson M.I."/>
            <person name="de Vries R.P."/>
            <person name="Natvig D.O."/>
            <person name="Powell A.J."/>
            <person name="Tsang A."/>
            <person name="Grigoriev I.V."/>
        </authorList>
    </citation>
    <scope>NUCLEOTIDE SEQUENCE [LARGE SCALE GENOMIC DNA]</scope>
    <source>
        <strain evidence="1 2">CBS 494.80</strain>
    </source>
</reference>
<proteinExistence type="predicted"/>
<keyword evidence="2" id="KW-1185">Reference proteome</keyword>
<comment type="caution">
    <text evidence="1">The sequence shown here is derived from an EMBL/GenBank/DDBJ whole genome shotgun (WGS) entry which is preliminary data.</text>
</comment>
<feature type="non-terminal residue" evidence="1">
    <location>
        <position position="1"/>
    </location>
</feature>
<protein>
    <submittedName>
        <fullName evidence="1">Uncharacterized protein</fullName>
    </submittedName>
</protein>
<dbReference type="Proteomes" id="UP001595075">
    <property type="component" value="Unassembled WGS sequence"/>
</dbReference>
<organism evidence="1 2">
    <name type="scientific">Oculimacula yallundae</name>
    <dbReference type="NCBI Taxonomy" id="86028"/>
    <lineage>
        <taxon>Eukaryota</taxon>
        <taxon>Fungi</taxon>
        <taxon>Dikarya</taxon>
        <taxon>Ascomycota</taxon>
        <taxon>Pezizomycotina</taxon>
        <taxon>Leotiomycetes</taxon>
        <taxon>Helotiales</taxon>
        <taxon>Ploettnerulaceae</taxon>
        <taxon>Oculimacula</taxon>
    </lineage>
</organism>
<dbReference type="EMBL" id="JAZHXI010000018">
    <property type="protein sequence ID" value="KAL2061999.1"/>
    <property type="molecule type" value="Genomic_DNA"/>
</dbReference>
<evidence type="ECO:0000313" key="2">
    <source>
        <dbReference type="Proteomes" id="UP001595075"/>
    </source>
</evidence>
<gene>
    <name evidence="1" type="ORF">VTL71DRAFT_7379</name>
</gene>
<name>A0ABR4BY66_9HELO</name>